<evidence type="ECO:0000313" key="1">
    <source>
        <dbReference type="EMBL" id="NGN85493.1"/>
    </source>
</evidence>
<dbReference type="InterPro" id="IPR015915">
    <property type="entry name" value="Kelch-typ_b-propeller"/>
</dbReference>
<dbReference type="EMBL" id="JAAKZI010000054">
    <property type="protein sequence ID" value="NGN85493.1"/>
    <property type="molecule type" value="Genomic_DNA"/>
</dbReference>
<evidence type="ECO:0000313" key="2">
    <source>
        <dbReference type="Proteomes" id="UP000479226"/>
    </source>
</evidence>
<evidence type="ECO:0008006" key="3">
    <source>
        <dbReference type="Google" id="ProtNLM"/>
    </source>
</evidence>
<comment type="caution">
    <text evidence="1">The sequence shown here is derived from an EMBL/GenBank/DDBJ whole genome shotgun (WGS) entry which is preliminary data.</text>
</comment>
<organism evidence="1 2">
    <name type="scientific">Arthrobacter silviterrae</name>
    <dbReference type="NCBI Taxonomy" id="2026658"/>
    <lineage>
        <taxon>Bacteria</taxon>
        <taxon>Bacillati</taxon>
        <taxon>Actinomycetota</taxon>
        <taxon>Actinomycetes</taxon>
        <taxon>Micrococcales</taxon>
        <taxon>Micrococcaceae</taxon>
        <taxon>Arthrobacter</taxon>
    </lineage>
</organism>
<protein>
    <recommendedName>
        <fullName evidence="3">Galactose oxidase</fullName>
    </recommendedName>
</protein>
<dbReference type="Gene3D" id="2.120.10.80">
    <property type="entry name" value="Kelch-type beta propeller"/>
    <property type="match status" value="2"/>
</dbReference>
<dbReference type="Pfam" id="PF01344">
    <property type="entry name" value="Kelch_1"/>
    <property type="match status" value="1"/>
</dbReference>
<reference evidence="1 2" key="1">
    <citation type="submission" date="2020-02" db="EMBL/GenBank/DDBJ databases">
        <title>Genome sequence of the type strain DSM 27180 of Arthrobacter silviterrae.</title>
        <authorList>
            <person name="Gao J."/>
            <person name="Sun J."/>
        </authorList>
    </citation>
    <scope>NUCLEOTIDE SEQUENCE [LARGE SCALE GENOMIC DNA]</scope>
    <source>
        <strain evidence="1 2">DSM 27180</strain>
    </source>
</reference>
<dbReference type="Proteomes" id="UP000479226">
    <property type="component" value="Unassembled WGS sequence"/>
</dbReference>
<sequence length="254" mass="25232">MGGLTPSGTSSADILRINPSTGKSTRIATLSQPVHDAGGARLGSRYVVFGGGAETVLGAVQAYTPGQASSTIIGRLPRLRADLTVAGNGTGTAYVVGGFDGAKPDSSVLATTDGTAFKTIATLPVPVRYGAAAAMGNYLWVIGGDRGTAPTTAIQRISLATGAATVTANLPAALDHAVAVVIKGTMLVLGGIINGHPSSIIWRLDPTTGTVVKAGTLPQAVSMPAAAVVSGAAYLLGGESATTLGTVIRIQPTN</sequence>
<proteinExistence type="predicted"/>
<dbReference type="PANTHER" id="PTHR45632">
    <property type="entry name" value="LD33804P"/>
    <property type="match status" value="1"/>
</dbReference>
<dbReference type="InterPro" id="IPR011043">
    <property type="entry name" value="Gal_Oxase/kelch_b-propeller"/>
</dbReference>
<dbReference type="RefSeq" id="WP_165183701.1">
    <property type="nucleotide sequence ID" value="NZ_JAAKZI010000054.1"/>
</dbReference>
<name>A0ABX0DFV2_9MICC</name>
<dbReference type="SUPFAM" id="SSF50965">
    <property type="entry name" value="Galactose oxidase, central domain"/>
    <property type="match status" value="1"/>
</dbReference>
<dbReference type="SUPFAM" id="SSF117281">
    <property type="entry name" value="Kelch motif"/>
    <property type="match status" value="1"/>
</dbReference>
<dbReference type="InterPro" id="IPR006652">
    <property type="entry name" value="Kelch_1"/>
</dbReference>
<keyword evidence="2" id="KW-1185">Reference proteome</keyword>
<gene>
    <name evidence="1" type="ORF">G6N77_18805</name>
</gene>
<accession>A0ABX0DFV2</accession>